<evidence type="ECO:0000256" key="3">
    <source>
        <dbReference type="ARBA" id="ARBA00022691"/>
    </source>
</evidence>
<dbReference type="GO" id="GO:0046872">
    <property type="term" value="F:metal ion binding"/>
    <property type="evidence" value="ECO:0007669"/>
    <property type="project" value="UniProtKB-KW"/>
</dbReference>
<feature type="domain" description="Radical SAM core" evidence="9">
    <location>
        <begin position="165"/>
        <end position="397"/>
    </location>
</feature>
<accession>A0A9P9DAY3</accession>
<dbReference type="PANTHER" id="PTHR30538">
    <property type="entry name" value="LYSINE 2,3-AMINOMUTASE-RELATED"/>
    <property type="match status" value="1"/>
</dbReference>
<dbReference type="SFLD" id="SFLDG01070">
    <property type="entry name" value="PLP-dependent"/>
    <property type="match status" value="1"/>
</dbReference>
<dbReference type="Proteomes" id="UP000700596">
    <property type="component" value="Unassembled WGS sequence"/>
</dbReference>
<keyword evidence="5" id="KW-0663">Pyridoxal phosphate</keyword>
<evidence type="ECO:0000313" key="11">
    <source>
        <dbReference type="Proteomes" id="UP000700596"/>
    </source>
</evidence>
<dbReference type="NCBIfam" id="TIGR00238">
    <property type="entry name" value="KamA family radical SAM protein"/>
    <property type="match status" value="1"/>
</dbReference>
<keyword evidence="7" id="KW-0411">Iron-sulfur</keyword>
<organism evidence="10 11">
    <name type="scientific">Dendryphion nanum</name>
    <dbReference type="NCBI Taxonomy" id="256645"/>
    <lineage>
        <taxon>Eukaryota</taxon>
        <taxon>Fungi</taxon>
        <taxon>Dikarya</taxon>
        <taxon>Ascomycota</taxon>
        <taxon>Pezizomycotina</taxon>
        <taxon>Dothideomycetes</taxon>
        <taxon>Pleosporomycetidae</taxon>
        <taxon>Pleosporales</taxon>
        <taxon>Torulaceae</taxon>
        <taxon>Dendryphion</taxon>
    </lineage>
</organism>
<evidence type="ECO:0000256" key="1">
    <source>
        <dbReference type="ARBA" id="ARBA00001933"/>
    </source>
</evidence>
<dbReference type="InterPro" id="IPR007197">
    <property type="entry name" value="rSAM"/>
</dbReference>
<proteinExistence type="predicted"/>
<dbReference type="SUPFAM" id="SSF102114">
    <property type="entry name" value="Radical SAM enzymes"/>
    <property type="match status" value="1"/>
</dbReference>
<evidence type="ECO:0000256" key="8">
    <source>
        <dbReference type="SAM" id="MobiDB-lite"/>
    </source>
</evidence>
<keyword evidence="3" id="KW-0949">S-adenosyl-L-methionine</keyword>
<keyword evidence="11" id="KW-1185">Reference proteome</keyword>
<dbReference type="InterPro" id="IPR003739">
    <property type="entry name" value="Lys_aminomutase/Glu_NH3_mut"/>
</dbReference>
<gene>
    <name evidence="10" type="ORF">B0J11DRAFT_469470</name>
</gene>
<feature type="region of interest" description="Disordered" evidence="8">
    <location>
        <begin position="471"/>
        <end position="498"/>
    </location>
</feature>
<comment type="cofactor">
    <cofactor evidence="1">
        <name>pyridoxal 5'-phosphate</name>
        <dbReference type="ChEBI" id="CHEBI:597326"/>
    </cofactor>
</comment>
<dbReference type="SFLD" id="SFLDS00029">
    <property type="entry name" value="Radical_SAM"/>
    <property type="match status" value="1"/>
</dbReference>
<evidence type="ECO:0000256" key="7">
    <source>
        <dbReference type="ARBA" id="ARBA00023014"/>
    </source>
</evidence>
<comment type="caution">
    <text evidence="10">The sequence shown here is derived from an EMBL/GenBank/DDBJ whole genome shotgun (WGS) entry which is preliminary data.</text>
</comment>
<name>A0A9P9DAY3_9PLEO</name>
<dbReference type="Gene3D" id="6.10.140.1170">
    <property type="match status" value="1"/>
</dbReference>
<dbReference type="AlphaFoldDB" id="A0A9P9DAY3"/>
<dbReference type="PANTHER" id="PTHR30538:SF0">
    <property type="entry name" value="L-LYSINE 2,3-AMINOMUTASE AQ_1632-RELATED"/>
    <property type="match status" value="1"/>
</dbReference>
<dbReference type="InterPro" id="IPR013785">
    <property type="entry name" value="Aldolase_TIM"/>
</dbReference>
<dbReference type="EMBL" id="JAGMWT010000014">
    <property type="protein sequence ID" value="KAH7117045.1"/>
    <property type="molecule type" value="Genomic_DNA"/>
</dbReference>
<evidence type="ECO:0000256" key="2">
    <source>
        <dbReference type="ARBA" id="ARBA00022485"/>
    </source>
</evidence>
<keyword evidence="2" id="KW-0004">4Fe-4S</keyword>
<dbReference type="InterPro" id="IPR058240">
    <property type="entry name" value="rSAM_sf"/>
</dbReference>
<reference evidence="10" key="1">
    <citation type="journal article" date="2021" name="Nat. Commun.">
        <title>Genetic determinants of endophytism in the Arabidopsis root mycobiome.</title>
        <authorList>
            <person name="Mesny F."/>
            <person name="Miyauchi S."/>
            <person name="Thiergart T."/>
            <person name="Pickel B."/>
            <person name="Atanasova L."/>
            <person name="Karlsson M."/>
            <person name="Huettel B."/>
            <person name="Barry K.W."/>
            <person name="Haridas S."/>
            <person name="Chen C."/>
            <person name="Bauer D."/>
            <person name="Andreopoulos W."/>
            <person name="Pangilinan J."/>
            <person name="LaButti K."/>
            <person name="Riley R."/>
            <person name="Lipzen A."/>
            <person name="Clum A."/>
            <person name="Drula E."/>
            <person name="Henrissat B."/>
            <person name="Kohler A."/>
            <person name="Grigoriev I.V."/>
            <person name="Martin F.M."/>
            <person name="Hacquard S."/>
        </authorList>
    </citation>
    <scope>NUCLEOTIDE SEQUENCE</scope>
    <source>
        <strain evidence="10">MPI-CAGE-CH-0243</strain>
    </source>
</reference>
<dbReference type="PROSITE" id="PS51918">
    <property type="entry name" value="RADICAL_SAM"/>
    <property type="match status" value="1"/>
</dbReference>
<dbReference type="GO" id="GO:0003824">
    <property type="term" value="F:catalytic activity"/>
    <property type="evidence" value="ECO:0007669"/>
    <property type="project" value="InterPro"/>
</dbReference>
<protein>
    <recommendedName>
        <fullName evidence="9">Radical SAM core domain-containing protein</fullName>
    </recommendedName>
</protein>
<dbReference type="GO" id="GO:0051539">
    <property type="term" value="F:4 iron, 4 sulfur cluster binding"/>
    <property type="evidence" value="ECO:0007669"/>
    <property type="project" value="UniProtKB-KW"/>
</dbReference>
<keyword evidence="4" id="KW-0479">Metal-binding</keyword>
<evidence type="ECO:0000256" key="5">
    <source>
        <dbReference type="ARBA" id="ARBA00022898"/>
    </source>
</evidence>
<evidence type="ECO:0000313" key="10">
    <source>
        <dbReference type="EMBL" id="KAH7117045.1"/>
    </source>
</evidence>
<evidence type="ECO:0000256" key="6">
    <source>
        <dbReference type="ARBA" id="ARBA00023004"/>
    </source>
</evidence>
<dbReference type="Gene3D" id="3.20.20.70">
    <property type="entry name" value="Aldolase class I"/>
    <property type="match status" value="1"/>
</dbReference>
<evidence type="ECO:0000256" key="4">
    <source>
        <dbReference type="ARBA" id="ARBA00022723"/>
    </source>
</evidence>
<evidence type="ECO:0000259" key="9">
    <source>
        <dbReference type="PROSITE" id="PS51918"/>
    </source>
</evidence>
<dbReference type="OrthoDB" id="5396721at2759"/>
<sequence length="498" mass="56607">MSQTIRGVMNIPFVVVHSRRNMTSTSAPDRPPYWQVVPQWQDVSEQDFVSYRWQVRHTVGSTRQLVKFLDQALPETLAEAEDKKLRHVRSKSEFIQEALDGLAKAPMSIRITPHILSRINWNNPLDDQIRRQFIPLKSSYVVDHAQLTLDSLHEQDDSPVDGLVHRYPDKALFLATSICPTYCRFCTRAHAVGANTETVTKAHQKPTRRRWELVYQYIEKTDQLTDIVVSGGDVYMLQPSDVQEIADRLLSIPHIKRIRFASKGISVLPARIIDPNDHWAETLISISNRARREGKHVCLHTHFDHPSEITWVTRAAAQKLWENGVVVRNQSVLLRGVNDTAETMGKLIRDLADINIQPYYVYQCDLVRGIEDLRTPLKTILDIEQHLRGTIAGFMMPSFVVDLPGGGGKRLATSHEEYDQTTGISTFRAPGLHGEKGQRLYKYYDPHPEPIAKEGPQPTLPIASGISLTMDQNPTMPFRPQTPHPLPSPSIKEPVEWA</sequence>
<keyword evidence="6" id="KW-0408">Iron</keyword>